<evidence type="ECO:0000256" key="4">
    <source>
        <dbReference type="ARBA" id="ARBA00023136"/>
    </source>
</evidence>
<dbReference type="PANTHER" id="PTHR33048:SF129">
    <property type="entry name" value="INTEGRAL MEMBRANE PROTEIN-RELATED"/>
    <property type="match status" value="1"/>
</dbReference>
<evidence type="ECO:0000256" key="2">
    <source>
        <dbReference type="ARBA" id="ARBA00022692"/>
    </source>
</evidence>
<gene>
    <name evidence="8" type="ORF">OHK93_007964</name>
</gene>
<sequence length="377" mass="42635">MADADCGDWGTSIIAITALLEALVLVIIALRIYTRIWIAHAFWWDDFTMILAVLGTTIGAALCFLEVHYGFGTRESCLTPHEIREFQKYTYGEWIQTFFTLMWTKISICLFLIRIPDAKRVIIPMYWTVAFLLFSNVILTVMWIMQCQPLHAAWWGNGTCMSKQGREGIILTQALISIVSDFSFAAFPIFALWRLTIDFKTKVALWALMCLGFITGTCCIVRTALNGQALPPDESYGGIVNWVWRTFEVQIGIIAASIPSLRPLYSHCRRRMQGQSTSYADNNVKFLGAEQKQQRWVENANATNLTQLAETHSRMQAARPAAMQQDLMDEGILEGSSGSTYHDSVMNGHVQKETQRQSGGLDEEMQKYGIHEFLRGA</sequence>
<evidence type="ECO:0000256" key="3">
    <source>
        <dbReference type="ARBA" id="ARBA00022989"/>
    </source>
</evidence>
<comment type="caution">
    <text evidence="8">The sequence shown here is derived from an EMBL/GenBank/DDBJ whole genome shotgun (WGS) entry which is preliminary data.</text>
</comment>
<keyword evidence="9" id="KW-1185">Reference proteome</keyword>
<feature type="transmembrane region" description="Helical" evidence="6">
    <location>
        <begin position="12"/>
        <end position="34"/>
    </location>
</feature>
<reference evidence="8" key="1">
    <citation type="journal article" date="2023" name="Genome Biol. Evol.">
        <title>First Whole Genome Sequence and Flow Cytometry Genome Size Data for the Lichen-Forming Fungus Ramalina farinacea (Ascomycota).</title>
        <authorList>
            <person name="Llewellyn T."/>
            <person name="Mian S."/>
            <person name="Hill R."/>
            <person name="Leitch I.J."/>
            <person name="Gaya E."/>
        </authorList>
    </citation>
    <scope>NUCLEOTIDE SEQUENCE</scope>
    <source>
        <strain evidence="8">LIQ254RAFAR</strain>
    </source>
</reference>
<feature type="transmembrane region" description="Helical" evidence="6">
    <location>
        <begin position="46"/>
        <end position="71"/>
    </location>
</feature>
<protein>
    <recommendedName>
        <fullName evidence="7">Rhodopsin domain-containing protein</fullName>
    </recommendedName>
</protein>
<evidence type="ECO:0000256" key="6">
    <source>
        <dbReference type="SAM" id="Phobius"/>
    </source>
</evidence>
<dbReference type="Pfam" id="PF20684">
    <property type="entry name" value="Fung_rhodopsin"/>
    <property type="match status" value="1"/>
</dbReference>
<proteinExistence type="inferred from homology"/>
<feature type="transmembrane region" description="Helical" evidence="6">
    <location>
        <begin position="205"/>
        <end position="225"/>
    </location>
</feature>
<dbReference type="GO" id="GO:0016020">
    <property type="term" value="C:membrane"/>
    <property type="evidence" value="ECO:0007669"/>
    <property type="project" value="UniProtKB-SubCell"/>
</dbReference>
<feature type="transmembrane region" description="Helical" evidence="6">
    <location>
        <begin position="169"/>
        <end position="193"/>
    </location>
</feature>
<feature type="transmembrane region" description="Helical" evidence="6">
    <location>
        <begin position="91"/>
        <end position="113"/>
    </location>
</feature>
<evidence type="ECO:0000313" key="9">
    <source>
        <dbReference type="Proteomes" id="UP001161017"/>
    </source>
</evidence>
<dbReference type="InterPro" id="IPR052337">
    <property type="entry name" value="SAT4-like"/>
</dbReference>
<evidence type="ECO:0000313" key="8">
    <source>
        <dbReference type="EMBL" id="MDI1488688.1"/>
    </source>
</evidence>
<comment type="similarity">
    <text evidence="5">Belongs to the SAT4 family.</text>
</comment>
<organism evidence="8 9">
    <name type="scientific">Ramalina farinacea</name>
    <dbReference type="NCBI Taxonomy" id="258253"/>
    <lineage>
        <taxon>Eukaryota</taxon>
        <taxon>Fungi</taxon>
        <taxon>Dikarya</taxon>
        <taxon>Ascomycota</taxon>
        <taxon>Pezizomycotina</taxon>
        <taxon>Lecanoromycetes</taxon>
        <taxon>OSLEUM clade</taxon>
        <taxon>Lecanoromycetidae</taxon>
        <taxon>Lecanorales</taxon>
        <taxon>Lecanorineae</taxon>
        <taxon>Ramalinaceae</taxon>
        <taxon>Ramalina</taxon>
    </lineage>
</organism>
<evidence type="ECO:0000259" key="7">
    <source>
        <dbReference type="Pfam" id="PF20684"/>
    </source>
</evidence>
<keyword evidence="2 6" id="KW-0812">Transmembrane</keyword>
<dbReference type="AlphaFoldDB" id="A0AA43TUL9"/>
<evidence type="ECO:0000256" key="5">
    <source>
        <dbReference type="ARBA" id="ARBA00038359"/>
    </source>
</evidence>
<feature type="domain" description="Rhodopsin" evidence="7">
    <location>
        <begin position="30"/>
        <end position="266"/>
    </location>
</feature>
<evidence type="ECO:0000256" key="1">
    <source>
        <dbReference type="ARBA" id="ARBA00004141"/>
    </source>
</evidence>
<keyword evidence="3 6" id="KW-1133">Transmembrane helix</keyword>
<dbReference type="InterPro" id="IPR049326">
    <property type="entry name" value="Rhodopsin_dom_fungi"/>
</dbReference>
<keyword evidence="4 6" id="KW-0472">Membrane</keyword>
<accession>A0AA43TUL9</accession>
<dbReference type="PANTHER" id="PTHR33048">
    <property type="entry name" value="PTH11-LIKE INTEGRAL MEMBRANE PROTEIN (AFU_ORTHOLOGUE AFUA_5G11245)"/>
    <property type="match status" value="1"/>
</dbReference>
<name>A0AA43TUL9_9LECA</name>
<feature type="transmembrane region" description="Helical" evidence="6">
    <location>
        <begin position="125"/>
        <end position="145"/>
    </location>
</feature>
<comment type="subcellular location">
    <subcellularLocation>
        <location evidence="1">Membrane</location>
        <topology evidence="1">Multi-pass membrane protein</topology>
    </subcellularLocation>
</comment>
<dbReference type="EMBL" id="JAPUFD010000008">
    <property type="protein sequence ID" value="MDI1488688.1"/>
    <property type="molecule type" value="Genomic_DNA"/>
</dbReference>
<dbReference type="Proteomes" id="UP001161017">
    <property type="component" value="Unassembled WGS sequence"/>
</dbReference>